<comment type="caution">
    <text evidence="3">The sequence shown here is derived from an EMBL/GenBank/DDBJ whole genome shotgun (WGS) entry which is preliminary data.</text>
</comment>
<keyword evidence="1" id="KW-1133">Transmembrane helix</keyword>
<feature type="domain" description="GAG-pre-integrase" evidence="2">
    <location>
        <begin position="118"/>
        <end position="165"/>
    </location>
</feature>
<keyword evidence="1" id="KW-0812">Transmembrane</keyword>
<dbReference type="Proteomes" id="UP000326396">
    <property type="component" value="Linkage Group LG3"/>
</dbReference>
<feature type="transmembrane region" description="Helical" evidence="1">
    <location>
        <begin position="193"/>
        <end position="213"/>
    </location>
</feature>
<gene>
    <name evidence="3" type="ORF">E3N88_25638</name>
</gene>
<dbReference type="EMBL" id="SZYD01000013">
    <property type="protein sequence ID" value="KAD4385470.1"/>
    <property type="molecule type" value="Genomic_DNA"/>
</dbReference>
<sequence length="233" mass="26504">MPTNIEQALHTMTLNPDQSWYLDTGATNHMSNTTVPPLNPPFPPLQLNNILLAPHLIKNLLSVRRLTTDNMISIEFDPFGFLVKDYQTRIPILRCNSTGDLYPLSLPAAQFTTPTTFAALSQDLWHRRLGHPGSSLLRVLNKEHSISVAKVFDKRLCQSCVFGKHTRLPFYDSLSTTSLPLISCIVIYGLPRYLARGVTVITYCFLMTLPIFYGHTHCRINQMFFKSFLTFTR</sequence>
<protein>
    <recommendedName>
        <fullName evidence="2">GAG-pre-integrase domain-containing protein</fullName>
    </recommendedName>
</protein>
<evidence type="ECO:0000259" key="2">
    <source>
        <dbReference type="Pfam" id="PF13976"/>
    </source>
</evidence>
<reference evidence="3 4" key="1">
    <citation type="submission" date="2019-05" db="EMBL/GenBank/DDBJ databases">
        <title>Mikania micrantha, genome provides insights into the molecular mechanism of rapid growth.</title>
        <authorList>
            <person name="Liu B."/>
        </authorList>
    </citation>
    <scope>NUCLEOTIDE SEQUENCE [LARGE SCALE GENOMIC DNA]</scope>
    <source>
        <strain evidence="3">NLD-2019</strain>
        <tissue evidence="3">Leaf</tissue>
    </source>
</reference>
<evidence type="ECO:0000313" key="3">
    <source>
        <dbReference type="EMBL" id="KAD4385470.1"/>
    </source>
</evidence>
<dbReference type="OrthoDB" id="1436890at2759"/>
<evidence type="ECO:0000256" key="1">
    <source>
        <dbReference type="SAM" id="Phobius"/>
    </source>
</evidence>
<dbReference type="InterPro" id="IPR025724">
    <property type="entry name" value="GAG-pre-integrase_dom"/>
</dbReference>
<name>A0A5N6N6V7_9ASTR</name>
<evidence type="ECO:0000313" key="4">
    <source>
        <dbReference type="Proteomes" id="UP000326396"/>
    </source>
</evidence>
<dbReference type="AlphaFoldDB" id="A0A5N6N6V7"/>
<organism evidence="3 4">
    <name type="scientific">Mikania micrantha</name>
    <name type="common">bitter vine</name>
    <dbReference type="NCBI Taxonomy" id="192012"/>
    <lineage>
        <taxon>Eukaryota</taxon>
        <taxon>Viridiplantae</taxon>
        <taxon>Streptophyta</taxon>
        <taxon>Embryophyta</taxon>
        <taxon>Tracheophyta</taxon>
        <taxon>Spermatophyta</taxon>
        <taxon>Magnoliopsida</taxon>
        <taxon>eudicotyledons</taxon>
        <taxon>Gunneridae</taxon>
        <taxon>Pentapetalae</taxon>
        <taxon>asterids</taxon>
        <taxon>campanulids</taxon>
        <taxon>Asterales</taxon>
        <taxon>Asteraceae</taxon>
        <taxon>Asteroideae</taxon>
        <taxon>Heliantheae alliance</taxon>
        <taxon>Eupatorieae</taxon>
        <taxon>Mikania</taxon>
    </lineage>
</organism>
<accession>A0A5N6N6V7</accession>
<dbReference type="Pfam" id="PF13976">
    <property type="entry name" value="gag_pre-integrs"/>
    <property type="match status" value="1"/>
</dbReference>
<proteinExistence type="predicted"/>
<keyword evidence="1" id="KW-0472">Membrane</keyword>
<keyword evidence="4" id="KW-1185">Reference proteome</keyword>